<accession>A0A0C9T7A5</accession>
<organism evidence="2 3">
    <name type="scientific">Plicaturopsis crispa FD-325 SS-3</name>
    <dbReference type="NCBI Taxonomy" id="944288"/>
    <lineage>
        <taxon>Eukaryota</taxon>
        <taxon>Fungi</taxon>
        <taxon>Dikarya</taxon>
        <taxon>Basidiomycota</taxon>
        <taxon>Agaricomycotina</taxon>
        <taxon>Agaricomycetes</taxon>
        <taxon>Agaricomycetidae</taxon>
        <taxon>Amylocorticiales</taxon>
        <taxon>Amylocorticiaceae</taxon>
        <taxon>Plicatura</taxon>
        <taxon>Plicaturopsis crispa</taxon>
    </lineage>
</organism>
<gene>
    <name evidence="2" type="ORF">PLICRDRAFT_179736</name>
</gene>
<reference evidence="2 3" key="1">
    <citation type="submission" date="2014-06" db="EMBL/GenBank/DDBJ databases">
        <title>Evolutionary Origins and Diversification of the Mycorrhizal Mutualists.</title>
        <authorList>
            <consortium name="DOE Joint Genome Institute"/>
            <consortium name="Mycorrhizal Genomics Consortium"/>
            <person name="Kohler A."/>
            <person name="Kuo A."/>
            <person name="Nagy L.G."/>
            <person name="Floudas D."/>
            <person name="Copeland A."/>
            <person name="Barry K.W."/>
            <person name="Cichocki N."/>
            <person name="Veneault-Fourrey C."/>
            <person name="LaButti K."/>
            <person name="Lindquist E.A."/>
            <person name="Lipzen A."/>
            <person name="Lundell T."/>
            <person name="Morin E."/>
            <person name="Murat C."/>
            <person name="Riley R."/>
            <person name="Ohm R."/>
            <person name="Sun H."/>
            <person name="Tunlid A."/>
            <person name="Henrissat B."/>
            <person name="Grigoriev I.V."/>
            <person name="Hibbett D.S."/>
            <person name="Martin F."/>
        </authorList>
    </citation>
    <scope>NUCLEOTIDE SEQUENCE [LARGE SCALE GENOMIC DNA]</scope>
    <source>
        <strain evidence="2 3">FD-325 SS-3</strain>
    </source>
</reference>
<dbReference type="EMBL" id="KN832572">
    <property type="protein sequence ID" value="KII84053.1"/>
    <property type="molecule type" value="Genomic_DNA"/>
</dbReference>
<evidence type="ECO:0000256" key="1">
    <source>
        <dbReference type="SAM" id="MobiDB-lite"/>
    </source>
</evidence>
<evidence type="ECO:0000313" key="2">
    <source>
        <dbReference type="EMBL" id="KII84053.1"/>
    </source>
</evidence>
<sequence>MPANRRRRHAPCASRSPRTNIPLPLPSRRRSSTRASTTRAPLCQPRALFSASSAQPRCLAVHASTEPAPTHPCVAEILGGTQCREDEGDGAAASQGAAPTRQTAVSTPCAQLVPLPMPHRPPPVPLPLSYHSVAPPLPAHCPRYPHIRASAPSARSQGHVRAFPVLARYRIARTKITERRGREWMASAPPSHSPCTLSYSLRIPVPPPTRQCSLASASRSAACTCRFPTHPDVHRRACPIWLPAPPLPCCLVGSAGQTRSRLIASAGQRISIESQRGLR</sequence>
<dbReference type="Proteomes" id="UP000053263">
    <property type="component" value="Unassembled WGS sequence"/>
</dbReference>
<evidence type="ECO:0000313" key="3">
    <source>
        <dbReference type="Proteomes" id="UP000053263"/>
    </source>
</evidence>
<dbReference type="AlphaFoldDB" id="A0A0C9T7A5"/>
<keyword evidence="3" id="KW-1185">Reference proteome</keyword>
<dbReference type="HOGENOM" id="CLU_997911_0_0_1"/>
<feature type="region of interest" description="Disordered" evidence="1">
    <location>
        <begin position="1"/>
        <end position="40"/>
    </location>
</feature>
<proteinExistence type="predicted"/>
<feature type="compositionally biased region" description="Basic residues" evidence="1">
    <location>
        <begin position="1"/>
        <end position="10"/>
    </location>
</feature>
<name>A0A0C9T7A5_PLICR</name>
<feature type="region of interest" description="Disordered" evidence="1">
    <location>
        <begin position="84"/>
        <end position="105"/>
    </location>
</feature>
<protein>
    <submittedName>
        <fullName evidence="2">Uncharacterized protein</fullName>
    </submittedName>
</protein>